<evidence type="ECO:0000313" key="1">
    <source>
        <dbReference type="EMBL" id="KAF6104388.1"/>
    </source>
</evidence>
<protein>
    <submittedName>
        <fullName evidence="1">Uncharacterized protein</fullName>
    </submittedName>
</protein>
<sequence length="167" mass="18760">MSDFRGILRGTFISNQYHYWKYRARFSPFHCCFGNSTICFRSTFAFQERNSNEYFFRNTLGNVVTLTSLLFLSLTYSQSLGEGLIWEYSCKPVCGETGSSGTHGTPSPGLCLNWKQRWEPCDQVDKSPAQPGPSLGQAETGHCQPRALSHSYSLKGSIYTLSLALRA</sequence>
<organism evidence="1 2">
    <name type="scientific">Phyllostomus discolor</name>
    <name type="common">pale spear-nosed bat</name>
    <dbReference type="NCBI Taxonomy" id="89673"/>
    <lineage>
        <taxon>Eukaryota</taxon>
        <taxon>Metazoa</taxon>
        <taxon>Chordata</taxon>
        <taxon>Craniata</taxon>
        <taxon>Vertebrata</taxon>
        <taxon>Euteleostomi</taxon>
        <taxon>Mammalia</taxon>
        <taxon>Eutheria</taxon>
        <taxon>Laurasiatheria</taxon>
        <taxon>Chiroptera</taxon>
        <taxon>Yangochiroptera</taxon>
        <taxon>Phyllostomidae</taxon>
        <taxon>Phyllostominae</taxon>
        <taxon>Phyllostomus</taxon>
    </lineage>
</organism>
<name>A0A833ZXJ0_9CHIR</name>
<dbReference type="EMBL" id="JABVXQ010000006">
    <property type="protein sequence ID" value="KAF6104388.1"/>
    <property type="molecule type" value="Genomic_DNA"/>
</dbReference>
<proteinExistence type="predicted"/>
<dbReference type="AlphaFoldDB" id="A0A833ZXJ0"/>
<reference evidence="1 2" key="1">
    <citation type="journal article" date="2020" name="Nature">
        <title>Six reference-quality genomes reveal evolution of bat adaptations.</title>
        <authorList>
            <person name="Jebb D."/>
            <person name="Huang Z."/>
            <person name="Pippel M."/>
            <person name="Hughes G.M."/>
            <person name="Lavrichenko K."/>
            <person name="Devanna P."/>
            <person name="Winkler S."/>
            <person name="Jermiin L.S."/>
            <person name="Skirmuntt E.C."/>
            <person name="Katzourakis A."/>
            <person name="Burkitt-Gray L."/>
            <person name="Ray D.A."/>
            <person name="Sullivan K.A.M."/>
            <person name="Roscito J.G."/>
            <person name="Kirilenko B.M."/>
            <person name="Davalos L.M."/>
            <person name="Corthals A.P."/>
            <person name="Power M.L."/>
            <person name="Jones G."/>
            <person name="Ransome R.D."/>
            <person name="Dechmann D.K.N."/>
            <person name="Locatelli A.G."/>
            <person name="Puechmaille S.J."/>
            <person name="Fedrigo O."/>
            <person name="Jarvis E.D."/>
            <person name="Hiller M."/>
            <person name="Vernes S.C."/>
            <person name="Myers E.W."/>
            <person name="Teeling E.C."/>
        </authorList>
    </citation>
    <scope>NUCLEOTIDE SEQUENCE [LARGE SCALE GENOMIC DNA]</scope>
    <source>
        <strain evidence="1">Bat1K_MPI-CBG_1</strain>
    </source>
</reference>
<accession>A0A833ZXJ0</accession>
<evidence type="ECO:0000313" key="2">
    <source>
        <dbReference type="Proteomes" id="UP000664940"/>
    </source>
</evidence>
<gene>
    <name evidence="1" type="ORF">HJG60_011332</name>
</gene>
<dbReference type="Proteomes" id="UP000664940">
    <property type="component" value="Unassembled WGS sequence"/>
</dbReference>
<comment type="caution">
    <text evidence="1">The sequence shown here is derived from an EMBL/GenBank/DDBJ whole genome shotgun (WGS) entry which is preliminary data.</text>
</comment>